<feature type="transmembrane region" description="Helical" evidence="2">
    <location>
        <begin position="955"/>
        <end position="975"/>
    </location>
</feature>
<proteinExistence type="predicted"/>
<sequence length="1066" mass="113765">MSRFNLSAWAVAHRSLVGFLIALLFVSGGWSYLRLGRAEDPSFTVKVLVVTAQWPGATAAETQDQVAERIERKLQDLPYLDHLDTFVRPGFAATMVILRDDTPPSMVPELFYQARKKLDDLRPEIPAGVLGPAVNDEYVDVYGAVFALTGADNAELVRQAERVRDRLLRVPGAEKVTISGEIARTLFVEFSQAKLASLGVTVPQIADALARQNAVAAAGIVETGNTRIPVRVEGALDGAAALAEVPVNANGRSIRLGDIATITRGYADPPAFEVRHNGQGAVVIAVSTRKGTNGLDFGDALHAEAARIRADLPVGIELQQIADQPEVIRDAVGEFVLKFAVALGVVLLVSFASLGWRTGIVVALAVPLTLAMVFLVMELLGIELQRISLGALILSLGLLVDDAIIAIETMVVKLEEGWDRMRAATFAWTSTAFPMLTGTLVTAAGFLPVGIAKSTSGEYAGGIFWVVGLALLASWVVAVVFTPYLGVLLLPTPKRVVTHDALYATRPYRCLRALVAWCVRHRGVVVLATVLLFVAAGAGMTRVRQQFFPNSSRPELIVDVTLRQGASHAAALDAVRQLEAVLGKDADIRWYTSYIGAGPPRFFLAFNPALPNDATATVILTTKDAEARERVFARLKAVAAHEEIPQARVRVSRLELGPPVGFPVTFRVVGQDVAAVRQAADSVMAAMRATPGTRDVQFAWGERAPSMRLELDQARIRQLGLSPGDIAQTMATLLSGATATQLRDRTKLVDVVLRAEPGERLDLGRLPELMLPTAAGPVALSQIARLVPQTEEPILWRRDRAPYLSVQADVQEGLQAPDVTAAALPRIRALALPDGVRVETGGAAEESEKANGALYDVFPVMAAAMLLLLMLQLQNLPRALLVLATAPLGLIGAVGALLLFDAPFGFVALLGLIALAGMIMRNTVILVDQVRQDLEDGRSLRDAIIESTVRRARPVVLTALAAALAFVPLSFNVFWGPMALVMIGGLCVATVLTLVFLPALYALAFRVERTAAPAHTTRGRVAASPPGGEIGPRPPVPSGVRIGAASPCLAYATREAGRAQAQAAAE</sequence>
<feature type="transmembrane region" description="Helical" evidence="2">
    <location>
        <begin position="427"/>
        <end position="451"/>
    </location>
</feature>
<dbReference type="InterPro" id="IPR027463">
    <property type="entry name" value="AcrB_DN_DC_subdom"/>
</dbReference>
<protein>
    <submittedName>
        <fullName evidence="3">Efflux RND transporter permease subunit</fullName>
    </submittedName>
</protein>
<reference evidence="3" key="2">
    <citation type="submission" date="2022-10" db="EMBL/GenBank/DDBJ databases">
        <authorList>
            <person name="Trinh H.N."/>
        </authorList>
    </citation>
    <scope>NUCLEOTIDE SEQUENCE</scope>
    <source>
        <strain evidence="3">RN2-1</strain>
    </source>
</reference>
<dbReference type="Proteomes" id="UP001165679">
    <property type="component" value="Unassembled WGS sequence"/>
</dbReference>
<dbReference type="GO" id="GO:0042910">
    <property type="term" value="F:xenobiotic transmembrane transporter activity"/>
    <property type="evidence" value="ECO:0007669"/>
    <property type="project" value="TreeGrafter"/>
</dbReference>
<dbReference type="EMBL" id="JAPDNT010000031">
    <property type="protein sequence ID" value="MCW3477182.1"/>
    <property type="molecule type" value="Genomic_DNA"/>
</dbReference>
<dbReference type="SUPFAM" id="SSF82714">
    <property type="entry name" value="Multidrug efflux transporter AcrB TolC docking domain, DN and DC subdomains"/>
    <property type="match status" value="2"/>
</dbReference>
<dbReference type="SUPFAM" id="SSF82693">
    <property type="entry name" value="Multidrug efflux transporter AcrB pore domain, PN1, PN2, PC1 and PC2 subdomains"/>
    <property type="match status" value="2"/>
</dbReference>
<feature type="transmembrane region" description="Helical" evidence="2">
    <location>
        <begin position="463"/>
        <end position="485"/>
    </location>
</feature>
<comment type="caution">
    <text evidence="3">The sequence shown here is derived from an EMBL/GenBank/DDBJ whole genome shotgun (WGS) entry which is preliminary data.</text>
</comment>
<dbReference type="InterPro" id="IPR001036">
    <property type="entry name" value="Acrflvin-R"/>
</dbReference>
<dbReference type="PANTHER" id="PTHR32063:SF18">
    <property type="entry name" value="CATION EFFLUX SYSTEM PROTEIN"/>
    <property type="match status" value="1"/>
</dbReference>
<feature type="transmembrane region" description="Helical" evidence="2">
    <location>
        <begin position="981"/>
        <end position="1003"/>
    </location>
</feature>
<keyword evidence="4" id="KW-1185">Reference proteome</keyword>
<feature type="transmembrane region" description="Helical" evidence="2">
    <location>
        <begin position="387"/>
        <end position="407"/>
    </location>
</feature>
<dbReference type="Gene3D" id="3.30.70.1320">
    <property type="entry name" value="Multidrug efflux transporter AcrB pore domain like"/>
    <property type="match status" value="1"/>
</dbReference>
<dbReference type="AlphaFoldDB" id="A0AA42CJS3"/>
<feature type="transmembrane region" description="Helical" evidence="2">
    <location>
        <begin position="906"/>
        <end position="927"/>
    </location>
</feature>
<keyword evidence="2" id="KW-0812">Transmembrane</keyword>
<gene>
    <name evidence="3" type="ORF">OL599_21655</name>
</gene>
<keyword evidence="2" id="KW-1133">Transmembrane helix</keyword>
<name>A0AA42CJS3_9PROT</name>
<feature type="transmembrane region" description="Helical" evidence="2">
    <location>
        <begin position="335"/>
        <end position="354"/>
    </location>
</feature>
<feature type="region of interest" description="Disordered" evidence="1">
    <location>
        <begin position="1016"/>
        <end position="1036"/>
    </location>
</feature>
<evidence type="ECO:0000313" key="3">
    <source>
        <dbReference type="EMBL" id="MCW3477182.1"/>
    </source>
</evidence>
<dbReference type="Gene3D" id="3.30.2090.10">
    <property type="entry name" value="Multidrug efflux transporter AcrB TolC docking domain, DN and DC subdomains"/>
    <property type="match status" value="2"/>
</dbReference>
<dbReference type="Gene3D" id="3.30.70.1430">
    <property type="entry name" value="Multidrug efflux transporter AcrB pore domain"/>
    <property type="match status" value="2"/>
</dbReference>
<feature type="transmembrane region" description="Helical" evidence="2">
    <location>
        <begin position="360"/>
        <end position="380"/>
    </location>
</feature>
<dbReference type="RefSeq" id="WP_264716112.1">
    <property type="nucleotide sequence ID" value="NZ_JAPDNT010000031.1"/>
</dbReference>
<feature type="transmembrane region" description="Helical" evidence="2">
    <location>
        <begin position="880"/>
        <end position="900"/>
    </location>
</feature>
<organism evidence="3 4">
    <name type="scientific">Limobrevibacterium gyesilva</name>
    <dbReference type="NCBI Taxonomy" id="2991712"/>
    <lineage>
        <taxon>Bacteria</taxon>
        <taxon>Pseudomonadati</taxon>
        <taxon>Pseudomonadota</taxon>
        <taxon>Alphaproteobacteria</taxon>
        <taxon>Acetobacterales</taxon>
        <taxon>Acetobacteraceae</taxon>
        <taxon>Limobrevibacterium</taxon>
    </lineage>
</organism>
<evidence type="ECO:0000256" key="1">
    <source>
        <dbReference type="SAM" id="MobiDB-lite"/>
    </source>
</evidence>
<dbReference type="Pfam" id="PF00873">
    <property type="entry name" value="ACR_tran"/>
    <property type="match status" value="1"/>
</dbReference>
<reference evidence="3" key="1">
    <citation type="submission" date="2022-09" db="EMBL/GenBank/DDBJ databases">
        <title>Rhodovastum sp. nov. RN2-1 isolated from soil in Seongnam, South Korea.</title>
        <authorList>
            <person name="Le N.T."/>
        </authorList>
    </citation>
    <scope>NUCLEOTIDE SEQUENCE</scope>
    <source>
        <strain evidence="3">RN2-1</strain>
    </source>
</reference>
<dbReference type="Gene3D" id="3.30.70.1440">
    <property type="entry name" value="Multidrug efflux transporter AcrB pore domain"/>
    <property type="match status" value="1"/>
</dbReference>
<evidence type="ECO:0000256" key="2">
    <source>
        <dbReference type="SAM" id="Phobius"/>
    </source>
</evidence>
<accession>A0AA42CJS3</accession>
<evidence type="ECO:0000313" key="4">
    <source>
        <dbReference type="Proteomes" id="UP001165679"/>
    </source>
</evidence>
<feature type="transmembrane region" description="Helical" evidence="2">
    <location>
        <begin position="12"/>
        <end position="33"/>
    </location>
</feature>
<keyword evidence="2" id="KW-0472">Membrane</keyword>
<dbReference type="PRINTS" id="PR00702">
    <property type="entry name" value="ACRIFLAVINRP"/>
</dbReference>
<dbReference type="SUPFAM" id="SSF82866">
    <property type="entry name" value="Multidrug efflux transporter AcrB transmembrane domain"/>
    <property type="match status" value="2"/>
</dbReference>
<dbReference type="Gene3D" id="1.20.1640.10">
    <property type="entry name" value="Multidrug efflux transporter AcrB transmembrane domain"/>
    <property type="match status" value="2"/>
</dbReference>
<dbReference type="GO" id="GO:0005886">
    <property type="term" value="C:plasma membrane"/>
    <property type="evidence" value="ECO:0007669"/>
    <property type="project" value="TreeGrafter"/>
</dbReference>
<dbReference type="PANTHER" id="PTHR32063">
    <property type="match status" value="1"/>
</dbReference>
<feature type="transmembrane region" description="Helical" evidence="2">
    <location>
        <begin position="853"/>
        <end position="873"/>
    </location>
</feature>